<dbReference type="Pfam" id="PF02298">
    <property type="entry name" value="Cu_bind_like"/>
    <property type="match status" value="1"/>
</dbReference>
<evidence type="ECO:0000256" key="3">
    <source>
        <dbReference type="ARBA" id="ARBA00022729"/>
    </source>
</evidence>
<evidence type="ECO:0000256" key="2">
    <source>
        <dbReference type="ARBA" id="ARBA00022622"/>
    </source>
</evidence>
<dbReference type="CDD" id="cd11019">
    <property type="entry name" value="OsENODL1_like"/>
    <property type="match status" value="1"/>
</dbReference>
<gene>
    <name evidence="13" type="ORF">HPP92_017732</name>
    <name evidence="12" type="ORF">HPP92_018343</name>
</gene>
<dbReference type="Proteomes" id="UP000639772">
    <property type="component" value="Chromosome 9"/>
</dbReference>
<accession>A0A835UMB7</accession>
<dbReference type="GO" id="GO:0012505">
    <property type="term" value="C:endomembrane system"/>
    <property type="evidence" value="ECO:0007669"/>
    <property type="project" value="UniProtKB-SubCell"/>
</dbReference>
<dbReference type="PROSITE" id="PS51485">
    <property type="entry name" value="PHYTOCYANIN"/>
    <property type="match status" value="1"/>
</dbReference>
<dbReference type="Gene3D" id="2.60.40.420">
    <property type="entry name" value="Cupredoxins - blue copper proteins"/>
    <property type="match status" value="1"/>
</dbReference>
<feature type="chain" id="PRO_5033643071" description="Phytocyanin domain-containing protein" evidence="10">
    <location>
        <begin position="23"/>
        <end position="184"/>
    </location>
</feature>
<evidence type="ECO:0000256" key="10">
    <source>
        <dbReference type="SAM" id="SignalP"/>
    </source>
</evidence>
<organism evidence="12 14">
    <name type="scientific">Vanilla planifolia</name>
    <name type="common">Vanilla</name>
    <dbReference type="NCBI Taxonomy" id="51239"/>
    <lineage>
        <taxon>Eukaryota</taxon>
        <taxon>Viridiplantae</taxon>
        <taxon>Streptophyta</taxon>
        <taxon>Embryophyta</taxon>
        <taxon>Tracheophyta</taxon>
        <taxon>Spermatophyta</taxon>
        <taxon>Magnoliopsida</taxon>
        <taxon>Liliopsida</taxon>
        <taxon>Asparagales</taxon>
        <taxon>Orchidaceae</taxon>
        <taxon>Vanilloideae</taxon>
        <taxon>Vanilleae</taxon>
        <taxon>Vanilla</taxon>
    </lineage>
</organism>
<dbReference type="PANTHER" id="PTHR33021">
    <property type="entry name" value="BLUE COPPER PROTEIN"/>
    <property type="match status" value="1"/>
</dbReference>
<dbReference type="EMBL" id="JADCNM010000009">
    <property type="protein sequence ID" value="KAG0468404.1"/>
    <property type="molecule type" value="Genomic_DNA"/>
</dbReference>
<keyword evidence="4" id="KW-0472">Membrane</keyword>
<dbReference type="InterPro" id="IPR041846">
    <property type="entry name" value="ENL_dom"/>
</dbReference>
<protein>
    <recommendedName>
        <fullName evidence="11">Phytocyanin domain-containing protein</fullName>
    </recommendedName>
</protein>
<comment type="similarity">
    <text evidence="8">Belongs to the early nodulin-like (ENODL) family.</text>
</comment>
<keyword evidence="5" id="KW-1015">Disulfide bond</keyword>
<proteinExistence type="inferred from homology"/>
<dbReference type="InterPro" id="IPR008972">
    <property type="entry name" value="Cupredoxin"/>
</dbReference>
<keyword evidence="3 10" id="KW-0732">Signal</keyword>
<feature type="domain" description="Phytocyanin" evidence="11">
    <location>
        <begin position="23"/>
        <end position="127"/>
    </location>
</feature>
<evidence type="ECO:0000256" key="1">
    <source>
        <dbReference type="ARBA" id="ARBA00004589"/>
    </source>
</evidence>
<evidence type="ECO:0000313" key="12">
    <source>
        <dbReference type="EMBL" id="KAG0466763.1"/>
    </source>
</evidence>
<evidence type="ECO:0000256" key="9">
    <source>
        <dbReference type="ARBA" id="ARBA00037868"/>
    </source>
</evidence>
<evidence type="ECO:0000256" key="6">
    <source>
        <dbReference type="ARBA" id="ARBA00023180"/>
    </source>
</evidence>
<dbReference type="GO" id="GO:0005886">
    <property type="term" value="C:plasma membrane"/>
    <property type="evidence" value="ECO:0007669"/>
    <property type="project" value="TreeGrafter"/>
</dbReference>
<evidence type="ECO:0000313" key="15">
    <source>
        <dbReference type="Proteomes" id="UP000639772"/>
    </source>
</evidence>
<keyword evidence="2" id="KW-0336">GPI-anchor</keyword>
<dbReference type="InterPro" id="IPR003245">
    <property type="entry name" value="Phytocyanin_dom"/>
</dbReference>
<dbReference type="FunFam" id="2.60.40.420:FF:000010">
    <property type="entry name" value="Early nodulin-like protein 1"/>
    <property type="match status" value="1"/>
</dbReference>
<dbReference type="GO" id="GO:0098552">
    <property type="term" value="C:side of membrane"/>
    <property type="evidence" value="ECO:0007669"/>
    <property type="project" value="UniProtKB-KW"/>
</dbReference>
<dbReference type="OrthoDB" id="1937044at2759"/>
<comment type="caution">
    <text evidence="12">The sequence shown here is derived from an EMBL/GenBank/DDBJ whole genome shotgun (WGS) entry which is preliminary data.</text>
</comment>
<keyword evidence="14" id="KW-1185">Reference proteome</keyword>
<evidence type="ECO:0000256" key="5">
    <source>
        <dbReference type="ARBA" id="ARBA00023157"/>
    </source>
</evidence>
<reference evidence="14 15" key="1">
    <citation type="journal article" date="2020" name="Nat. Food">
        <title>A phased Vanilla planifolia genome enables genetic improvement of flavour and production.</title>
        <authorList>
            <person name="Hasing T."/>
            <person name="Tang H."/>
            <person name="Brym M."/>
            <person name="Khazi F."/>
            <person name="Huang T."/>
            <person name="Chambers A.H."/>
        </authorList>
    </citation>
    <scope>NUCLEOTIDE SEQUENCE [LARGE SCALE GENOMIC DNA]</scope>
    <source>
        <tissue evidence="12">Leaf</tissue>
    </source>
</reference>
<evidence type="ECO:0000256" key="8">
    <source>
        <dbReference type="ARBA" id="ARBA00035011"/>
    </source>
</evidence>
<keyword evidence="6" id="KW-0325">Glycoprotein</keyword>
<dbReference type="EMBL" id="JADCNL010000009">
    <property type="protein sequence ID" value="KAG0466763.1"/>
    <property type="molecule type" value="Genomic_DNA"/>
</dbReference>
<evidence type="ECO:0000256" key="7">
    <source>
        <dbReference type="ARBA" id="ARBA00023288"/>
    </source>
</evidence>
<dbReference type="Proteomes" id="UP000636800">
    <property type="component" value="Unassembled WGS sequence"/>
</dbReference>
<dbReference type="AlphaFoldDB" id="A0A835UMB7"/>
<keyword evidence="7" id="KW-0449">Lipoprotein</keyword>
<dbReference type="SUPFAM" id="SSF49503">
    <property type="entry name" value="Cupredoxins"/>
    <property type="match status" value="1"/>
</dbReference>
<sequence length="184" mass="19878">MSSSLLRFGFLLTLCGITFTEAKEFLVGGATNAWTIPSTASEPLNQWAESTRFLVGDYLVWKYDPVKDSVLQVRRKDYLSCNTSKPIAEHRDGETRLRLRRSGPFYFISGADQACEKGEKLVVVVMSQGHWLRTVGGVSPAPSPAEGDGDSPALAPVTGGAQGAVKGSFGFASVLLMGTVIFLW</sequence>
<evidence type="ECO:0000313" key="13">
    <source>
        <dbReference type="EMBL" id="KAG0468404.1"/>
    </source>
</evidence>
<dbReference type="InterPro" id="IPR039391">
    <property type="entry name" value="Phytocyanin-like"/>
</dbReference>
<comment type="subcellular location">
    <subcellularLocation>
        <location evidence="9">Endomembrane system</location>
        <topology evidence="9">Lipid-anchor</topology>
    </subcellularLocation>
    <subcellularLocation>
        <location evidence="1">Membrane</location>
        <topology evidence="1">Lipid-anchor</topology>
        <topology evidence="1">GPI-anchor</topology>
    </subcellularLocation>
</comment>
<evidence type="ECO:0000256" key="4">
    <source>
        <dbReference type="ARBA" id="ARBA00023136"/>
    </source>
</evidence>
<evidence type="ECO:0000313" key="14">
    <source>
        <dbReference type="Proteomes" id="UP000636800"/>
    </source>
</evidence>
<name>A0A835UMB7_VANPL</name>
<dbReference type="GO" id="GO:0009055">
    <property type="term" value="F:electron transfer activity"/>
    <property type="evidence" value="ECO:0007669"/>
    <property type="project" value="InterPro"/>
</dbReference>
<dbReference type="PANTHER" id="PTHR33021:SF197">
    <property type="entry name" value="EARLY NODULIN-LIKE PROTEIN 13"/>
    <property type="match status" value="1"/>
</dbReference>
<feature type="signal peptide" evidence="10">
    <location>
        <begin position="1"/>
        <end position="22"/>
    </location>
</feature>
<evidence type="ECO:0000259" key="11">
    <source>
        <dbReference type="PROSITE" id="PS51485"/>
    </source>
</evidence>